<keyword evidence="2" id="KW-1185">Reference proteome</keyword>
<dbReference type="EMBL" id="OV170229">
    <property type="protein sequence ID" value="CAH0731153.1"/>
    <property type="molecule type" value="Genomic_DNA"/>
</dbReference>
<dbReference type="AlphaFoldDB" id="A0A8J9VVG8"/>
<dbReference type="Proteomes" id="UP000838878">
    <property type="component" value="Chromosome 9"/>
</dbReference>
<name>A0A8J9VVG8_9NEOP</name>
<dbReference type="OrthoDB" id="6874264at2759"/>
<accession>A0A8J9VVG8</accession>
<reference evidence="1" key="1">
    <citation type="submission" date="2021-12" db="EMBL/GenBank/DDBJ databases">
        <authorList>
            <person name="Martin H S."/>
        </authorList>
    </citation>
    <scope>NUCLEOTIDE SEQUENCE</scope>
</reference>
<feature type="non-terminal residue" evidence="1">
    <location>
        <position position="151"/>
    </location>
</feature>
<organism evidence="1 2">
    <name type="scientific">Brenthis ino</name>
    <name type="common">lesser marbled fritillary</name>
    <dbReference type="NCBI Taxonomy" id="405034"/>
    <lineage>
        <taxon>Eukaryota</taxon>
        <taxon>Metazoa</taxon>
        <taxon>Ecdysozoa</taxon>
        <taxon>Arthropoda</taxon>
        <taxon>Hexapoda</taxon>
        <taxon>Insecta</taxon>
        <taxon>Pterygota</taxon>
        <taxon>Neoptera</taxon>
        <taxon>Endopterygota</taxon>
        <taxon>Lepidoptera</taxon>
        <taxon>Glossata</taxon>
        <taxon>Ditrysia</taxon>
        <taxon>Papilionoidea</taxon>
        <taxon>Nymphalidae</taxon>
        <taxon>Heliconiinae</taxon>
        <taxon>Argynnini</taxon>
        <taxon>Brenthis</taxon>
    </lineage>
</organism>
<evidence type="ECO:0000313" key="2">
    <source>
        <dbReference type="Proteomes" id="UP000838878"/>
    </source>
</evidence>
<gene>
    <name evidence="1" type="ORF">BINO364_LOCUS16059</name>
</gene>
<sequence length="151" mass="17544">MSAPALRQPKPLKLEENKNRKVVDQQLIILTLRNGKKLVVSSDALHGIIMMGEMYKCVFCNVEIDLNACKERHKVIDGHKKFLENHPYIEELSENLVRQIDKTTCYCTICNVSTYTTTIMRHVKTEEHLHELNKAMLRATTYKPFDENNNK</sequence>
<evidence type="ECO:0000313" key="1">
    <source>
        <dbReference type="EMBL" id="CAH0731153.1"/>
    </source>
</evidence>
<proteinExistence type="predicted"/>
<protein>
    <submittedName>
        <fullName evidence="1">Uncharacterized protein</fullName>
    </submittedName>
</protein>